<dbReference type="RefSeq" id="WP_277577200.1">
    <property type="nucleotide sequence ID" value="NZ_JANRMI010000001.1"/>
</dbReference>
<evidence type="ECO:0000256" key="2">
    <source>
        <dbReference type="ARBA" id="ARBA00011838"/>
    </source>
</evidence>
<dbReference type="NCBIfam" id="TIGR01308">
    <property type="entry name" value="rpmD_bact"/>
    <property type="match status" value="1"/>
</dbReference>
<comment type="caution">
    <text evidence="7">The sequence shown here is derived from an EMBL/GenBank/DDBJ whole genome shotgun (WGS) entry which is preliminary data.</text>
</comment>
<dbReference type="InterPro" id="IPR005996">
    <property type="entry name" value="Ribosomal_uL30_bac-type"/>
</dbReference>
<dbReference type="EMBL" id="JANRMI010000001">
    <property type="protein sequence ID" value="MDG0815729.1"/>
    <property type="molecule type" value="Genomic_DNA"/>
</dbReference>
<dbReference type="CDD" id="cd01658">
    <property type="entry name" value="Ribosomal_L30"/>
    <property type="match status" value="1"/>
</dbReference>
<dbReference type="PANTHER" id="PTHR15892:SF2">
    <property type="entry name" value="LARGE RIBOSOMAL SUBUNIT PROTEIN UL30M"/>
    <property type="match status" value="1"/>
</dbReference>
<keyword evidence="8" id="KW-1185">Reference proteome</keyword>
<keyword evidence="4" id="KW-0687">Ribonucleoprotein</keyword>
<sequence length="61" mass="6683">MAKKFVVTLKKSTIGCSQEQKDAVRCLGLKKIRSSAEVNDTPANRGQIMKVQHLVDVVVKG</sequence>
<reference evidence="7" key="1">
    <citation type="submission" date="2022-08" db="EMBL/GenBank/DDBJ databases">
        <title>Novel Bdellovibrio Species Isolated from Svalbard: Designation Bdellovibrio svalbardensis.</title>
        <authorList>
            <person name="Mitchell R.J."/>
            <person name="Choi S.Y."/>
        </authorList>
    </citation>
    <scope>NUCLEOTIDE SEQUENCE</scope>
    <source>
        <strain evidence="7">PAP01</strain>
    </source>
</reference>
<dbReference type="PIRSF" id="PIRSF002211">
    <property type="entry name" value="Ribosomal_L30_bac-type"/>
    <property type="match status" value="1"/>
</dbReference>
<protein>
    <recommendedName>
        <fullName evidence="5">50S ribosomal protein L30</fullName>
    </recommendedName>
</protein>
<evidence type="ECO:0000256" key="1">
    <source>
        <dbReference type="ARBA" id="ARBA00007594"/>
    </source>
</evidence>
<organism evidence="7 8">
    <name type="scientific">Bdellovibrio svalbardensis</name>
    <dbReference type="NCBI Taxonomy" id="2972972"/>
    <lineage>
        <taxon>Bacteria</taxon>
        <taxon>Pseudomonadati</taxon>
        <taxon>Bdellovibrionota</taxon>
        <taxon>Bdellovibrionia</taxon>
        <taxon>Bdellovibrionales</taxon>
        <taxon>Pseudobdellovibrionaceae</taxon>
        <taxon>Bdellovibrio</taxon>
    </lineage>
</organism>
<proteinExistence type="inferred from homology"/>
<dbReference type="GO" id="GO:0005840">
    <property type="term" value="C:ribosome"/>
    <property type="evidence" value="ECO:0007669"/>
    <property type="project" value="UniProtKB-KW"/>
</dbReference>
<gene>
    <name evidence="7" type="primary">rpmD</name>
    <name evidence="7" type="ORF">NWE73_05110</name>
</gene>
<evidence type="ECO:0000313" key="8">
    <source>
        <dbReference type="Proteomes" id="UP001152321"/>
    </source>
</evidence>
<dbReference type="HAMAP" id="MF_01371_B">
    <property type="entry name" value="Ribosomal_uL30_B"/>
    <property type="match status" value="1"/>
</dbReference>
<dbReference type="SUPFAM" id="SSF55129">
    <property type="entry name" value="Ribosomal protein L30p/L7e"/>
    <property type="match status" value="1"/>
</dbReference>
<evidence type="ECO:0000256" key="3">
    <source>
        <dbReference type="ARBA" id="ARBA00022980"/>
    </source>
</evidence>
<dbReference type="Pfam" id="PF00327">
    <property type="entry name" value="Ribosomal_L30"/>
    <property type="match status" value="1"/>
</dbReference>
<evidence type="ECO:0000313" key="7">
    <source>
        <dbReference type="EMBL" id="MDG0815729.1"/>
    </source>
</evidence>
<evidence type="ECO:0000259" key="6">
    <source>
        <dbReference type="Pfam" id="PF00327"/>
    </source>
</evidence>
<keyword evidence="3 7" id="KW-0689">Ribosomal protein</keyword>
<dbReference type="PANTHER" id="PTHR15892">
    <property type="entry name" value="MITOCHONDRIAL RIBOSOMAL PROTEIN L30"/>
    <property type="match status" value="1"/>
</dbReference>
<dbReference type="InterPro" id="IPR036919">
    <property type="entry name" value="Ribo_uL30_ferredoxin-like_sf"/>
</dbReference>
<dbReference type="Proteomes" id="UP001152321">
    <property type="component" value="Unassembled WGS sequence"/>
</dbReference>
<dbReference type="Gene3D" id="3.30.1390.20">
    <property type="entry name" value="Ribosomal protein L30, ferredoxin-like fold domain"/>
    <property type="match status" value="1"/>
</dbReference>
<feature type="domain" description="Large ribosomal subunit protein uL30-like ferredoxin-like fold" evidence="6">
    <location>
        <begin position="6"/>
        <end position="55"/>
    </location>
</feature>
<accession>A0ABT6DFV2</accession>
<evidence type="ECO:0000256" key="5">
    <source>
        <dbReference type="ARBA" id="ARBA00035492"/>
    </source>
</evidence>
<dbReference type="InterPro" id="IPR016082">
    <property type="entry name" value="Ribosomal_uL30_ferredoxin-like"/>
</dbReference>
<comment type="similarity">
    <text evidence="1">Belongs to the universal ribosomal protein uL30 family.</text>
</comment>
<name>A0ABT6DFV2_9BACT</name>
<comment type="subunit">
    <text evidence="2">Part of the 50S ribosomal subunit.</text>
</comment>
<evidence type="ECO:0000256" key="4">
    <source>
        <dbReference type="ARBA" id="ARBA00023274"/>
    </source>
</evidence>